<organism evidence="1 2">
    <name type="scientific">Ornithinimicrobium kibberense</name>
    <dbReference type="NCBI Taxonomy" id="282060"/>
    <lineage>
        <taxon>Bacteria</taxon>
        <taxon>Bacillati</taxon>
        <taxon>Actinomycetota</taxon>
        <taxon>Actinomycetes</taxon>
        <taxon>Micrococcales</taxon>
        <taxon>Ornithinimicrobiaceae</taxon>
        <taxon>Ornithinimicrobium</taxon>
    </lineage>
</organism>
<gene>
    <name evidence="1" type="ORF">ACFFN0_05765</name>
</gene>
<dbReference type="RefSeq" id="WP_141336998.1">
    <property type="nucleotide sequence ID" value="NZ_JBHMAX010000012.1"/>
</dbReference>
<sequence>MTRPRDAAELLCSVLALPRYRRRWVRHVRRMAPSNSVHHAAVAEVIVRHLVESGELDGNAPRPARTYKDLVGRALTGRTLSCATLQLFVDAFEIEDELADRLWGTLLGDRVSPG</sequence>
<protein>
    <submittedName>
        <fullName evidence="1">Uncharacterized protein</fullName>
    </submittedName>
</protein>
<accession>A0ABV5V161</accession>
<evidence type="ECO:0000313" key="2">
    <source>
        <dbReference type="Proteomes" id="UP001589613"/>
    </source>
</evidence>
<comment type="caution">
    <text evidence="1">The sequence shown here is derived from an EMBL/GenBank/DDBJ whole genome shotgun (WGS) entry which is preliminary data.</text>
</comment>
<evidence type="ECO:0000313" key="1">
    <source>
        <dbReference type="EMBL" id="MFB9731543.1"/>
    </source>
</evidence>
<dbReference type="Proteomes" id="UP001589613">
    <property type="component" value="Unassembled WGS sequence"/>
</dbReference>
<name>A0ABV5V161_9MICO</name>
<dbReference type="EMBL" id="JBHMAX010000012">
    <property type="protein sequence ID" value="MFB9731543.1"/>
    <property type="molecule type" value="Genomic_DNA"/>
</dbReference>
<reference evidence="1 2" key="1">
    <citation type="submission" date="2024-09" db="EMBL/GenBank/DDBJ databases">
        <authorList>
            <person name="Sun Q."/>
            <person name="Mori K."/>
        </authorList>
    </citation>
    <scope>NUCLEOTIDE SEQUENCE [LARGE SCALE GENOMIC DNA]</scope>
    <source>
        <strain evidence="1 2">JCM 12763</strain>
    </source>
</reference>
<keyword evidence="2" id="KW-1185">Reference proteome</keyword>
<proteinExistence type="predicted"/>